<dbReference type="Proteomes" id="UP000054166">
    <property type="component" value="Unassembled WGS sequence"/>
</dbReference>
<evidence type="ECO:0008006" key="3">
    <source>
        <dbReference type="Google" id="ProtNLM"/>
    </source>
</evidence>
<reference evidence="2" key="2">
    <citation type="submission" date="2015-01" db="EMBL/GenBank/DDBJ databases">
        <title>Evolutionary Origins and Diversification of the Mycorrhizal Mutualists.</title>
        <authorList>
            <consortium name="DOE Joint Genome Institute"/>
            <consortium name="Mycorrhizal Genomics Consortium"/>
            <person name="Kohler A."/>
            <person name="Kuo A."/>
            <person name="Nagy L.G."/>
            <person name="Floudas D."/>
            <person name="Copeland A."/>
            <person name="Barry K.W."/>
            <person name="Cichocki N."/>
            <person name="Veneault-Fourrey C."/>
            <person name="LaButti K."/>
            <person name="Lindquist E.A."/>
            <person name="Lipzen A."/>
            <person name="Lundell T."/>
            <person name="Morin E."/>
            <person name="Murat C."/>
            <person name="Riley R."/>
            <person name="Ohm R."/>
            <person name="Sun H."/>
            <person name="Tunlid A."/>
            <person name="Henrissat B."/>
            <person name="Grigoriev I.V."/>
            <person name="Hibbett D.S."/>
            <person name="Martin F."/>
        </authorList>
    </citation>
    <scope>NUCLEOTIDE SEQUENCE [LARGE SCALE GENOMIC DNA]</scope>
    <source>
        <strain evidence="2">F 1598</strain>
    </source>
</reference>
<dbReference type="AlphaFoldDB" id="A0A0C3FWV7"/>
<proteinExistence type="predicted"/>
<feature type="non-terminal residue" evidence="1">
    <location>
        <position position="87"/>
    </location>
</feature>
<evidence type="ECO:0000313" key="1">
    <source>
        <dbReference type="EMBL" id="KIM83056.1"/>
    </source>
</evidence>
<sequence length="87" mass="9259">MNEVRSHKQLVILQGTGPPAAMGPHPLNFNSAGIQLRAVEPKLAPSSPSLAKLIESTVSAFGRLEVVHHDINPGNLLISIKIVCSIM</sequence>
<organism evidence="1 2">
    <name type="scientific">Piloderma croceum (strain F 1598)</name>
    <dbReference type="NCBI Taxonomy" id="765440"/>
    <lineage>
        <taxon>Eukaryota</taxon>
        <taxon>Fungi</taxon>
        <taxon>Dikarya</taxon>
        <taxon>Basidiomycota</taxon>
        <taxon>Agaricomycotina</taxon>
        <taxon>Agaricomycetes</taxon>
        <taxon>Agaricomycetidae</taxon>
        <taxon>Atheliales</taxon>
        <taxon>Atheliaceae</taxon>
        <taxon>Piloderma</taxon>
    </lineage>
</organism>
<dbReference type="InParanoid" id="A0A0C3FWV7"/>
<accession>A0A0C3FWV7</accession>
<gene>
    <name evidence="1" type="ORF">PILCRDRAFT_819848</name>
</gene>
<keyword evidence="2" id="KW-1185">Reference proteome</keyword>
<name>A0A0C3FWV7_PILCF</name>
<protein>
    <recommendedName>
        <fullName evidence="3">Protein kinase domain-containing protein</fullName>
    </recommendedName>
</protein>
<dbReference type="HOGENOM" id="CLU_2489459_0_0_1"/>
<reference evidence="1 2" key="1">
    <citation type="submission" date="2014-04" db="EMBL/GenBank/DDBJ databases">
        <authorList>
            <consortium name="DOE Joint Genome Institute"/>
            <person name="Kuo A."/>
            <person name="Tarkka M."/>
            <person name="Buscot F."/>
            <person name="Kohler A."/>
            <person name="Nagy L.G."/>
            <person name="Floudas D."/>
            <person name="Copeland A."/>
            <person name="Barry K.W."/>
            <person name="Cichocki N."/>
            <person name="Veneault-Fourrey C."/>
            <person name="LaButti K."/>
            <person name="Lindquist E.A."/>
            <person name="Lipzen A."/>
            <person name="Lundell T."/>
            <person name="Morin E."/>
            <person name="Murat C."/>
            <person name="Sun H."/>
            <person name="Tunlid A."/>
            <person name="Henrissat B."/>
            <person name="Grigoriev I.V."/>
            <person name="Hibbett D.S."/>
            <person name="Martin F."/>
            <person name="Nordberg H.P."/>
            <person name="Cantor M.N."/>
            <person name="Hua S.X."/>
        </authorList>
    </citation>
    <scope>NUCLEOTIDE SEQUENCE [LARGE SCALE GENOMIC DNA]</scope>
    <source>
        <strain evidence="1 2">F 1598</strain>
    </source>
</reference>
<evidence type="ECO:0000313" key="2">
    <source>
        <dbReference type="Proteomes" id="UP000054166"/>
    </source>
</evidence>
<dbReference type="EMBL" id="KN832992">
    <property type="protein sequence ID" value="KIM83056.1"/>
    <property type="molecule type" value="Genomic_DNA"/>
</dbReference>